<keyword evidence="2 5" id="KW-0812">Transmembrane</keyword>
<keyword evidence="8" id="KW-1185">Reference proteome</keyword>
<feature type="transmembrane region" description="Helical" evidence="5">
    <location>
        <begin position="6"/>
        <end position="27"/>
    </location>
</feature>
<evidence type="ECO:0000256" key="4">
    <source>
        <dbReference type="ARBA" id="ARBA00023136"/>
    </source>
</evidence>
<gene>
    <name evidence="7" type="ORF">GCM10012287_27410</name>
</gene>
<proteinExistence type="predicted"/>
<comment type="subcellular location">
    <subcellularLocation>
        <location evidence="1">Membrane</location>
        <topology evidence="1">Multi-pass membrane protein</topology>
    </subcellularLocation>
</comment>
<evidence type="ECO:0000313" key="8">
    <source>
        <dbReference type="Proteomes" id="UP000631535"/>
    </source>
</evidence>
<comment type="caution">
    <text evidence="7">The sequence shown here is derived from an EMBL/GenBank/DDBJ whole genome shotgun (WGS) entry which is preliminary data.</text>
</comment>
<evidence type="ECO:0000256" key="3">
    <source>
        <dbReference type="ARBA" id="ARBA00022989"/>
    </source>
</evidence>
<feature type="transmembrane region" description="Helical" evidence="5">
    <location>
        <begin position="151"/>
        <end position="172"/>
    </location>
</feature>
<dbReference type="Pfam" id="PF07291">
    <property type="entry name" value="MauE"/>
    <property type="match status" value="1"/>
</dbReference>
<evidence type="ECO:0000259" key="6">
    <source>
        <dbReference type="Pfam" id="PF07291"/>
    </source>
</evidence>
<evidence type="ECO:0000256" key="5">
    <source>
        <dbReference type="SAM" id="Phobius"/>
    </source>
</evidence>
<protein>
    <recommendedName>
        <fullName evidence="6">Methylamine utilisation protein MauE domain-containing protein</fullName>
    </recommendedName>
</protein>
<feature type="transmembrane region" description="Helical" evidence="5">
    <location>
        <begin position="75"/>
        <end position="92"/>
    </location>
</feature>
<accession>A0ABQ2MCR6</accession>
<dbReference type="InterPro" id="IPR009908">
    <property type="entry name" value="Methylamine_util_MauE"/>
</dbReference>
<feature type="domain" description="Methylamine utilisation protein MauE" evidence="6">
    <location>
        <begin position="6"/>
        <end position="131"/>
    </location>
</feature>
<feature type="transmembrane region" description="Helical" evidence="5">
    <location>
        <begin position="117"/>
        <end position="139"/>
    </location>
</feature>
<dbReference type="EMBL" id="BMMP01000008">
    <property type="protein sequence ID" value="GGO49627.1"/>
    <property type="molecule type" value="Genomic_DNA"/>
</dbReference>
<organism evidence="7 8">
    <name type="scientific">Streptomyces daqingensis</name>
    <dbReference type="NCBI Taxonomy" id="1472640"/>
    <lineage>
        <taxon>Bacteria</taxon>
        <taxon>Bacillati</taxon>
        <taxon>Actinomycetota</taxon>
        <taxon>Actinomycetes</taxon>
        <taxon>Kitasatosporales</taxon>
        <taxon>Streptomycetaceae</taxon>
        <taxon>Streptomyces</taxon>
    </lineage>
</organism>
<reference evidence="8" key="1">
    <citation type="journal article" date="2019" name="Int. J. Syst. Evol. Microbiol.">
        <title>The Global Catalogue of Microorganisms (GCM) 10K type strain sequencing project: providing services to taxonomists for standard genome sequencing and annotation.</title>
        <authorList>
            <consortium name="The Broad Institute Genomics Platform"/>
            <consortium name="The Broad Institute Genome Sequencing Center for Infectious Disease"/>
            <person name="Wu L."/>
            <person name="Ma J."/>
        </authorList>
    </citation>
    <scope>NUCLEOTIDE SEQUENCE [LARGE SCALE GENOMIC DNA]</scope>
    <source>
        <strain evidence="8">CGMCC 4.7178</strain>
    </source>
</reference>
<keyword evidence="3 5" id="KW-1133">Transmembrane helix</keyword>
<dbReference type="RefSeq" id="WP_189037404.1">
    <property type="nucleotide sequence ID" value="NZ_BMMP01000008.1"/>
</dbReference>
<feature type="transmembrane region" description="Helical" evidence="5">
    <location>
        <begin position="48"/>
        <end position="69"/>
    </location>
</feature>
<evidence type="ECO:0000256" key="2">
    <source>
        <dbReference type="ARBA" id="ARBA00022692"/>
    </source>
</evidence>
<dbReference type="Proteomes" id="UP000631535">
    <property type="component" value="Unassembled WGS sequence"/>
</dbReference>
<keyword evidence="4 5" id="KW-0472">Membrane</keyword>
<sequence length="301" mass="30648">MLSTTSSLAPVALAVLLGWTGALKLFGSGAARQAPKTALARMLSSSERAVLVLRATGLAELLLAAGLLAAPRSPLPGAATALLGACFLGYLARARVIAPESSCGCTANDSAPVTWRAFARAGLVLAGGAAAATASAAWWTTVGERPAASAAVLAAGGVLLTALSADLERWWLLPLRRTRMRLFGHPLAGGTAGGKQVPVAATVQLLENSLAWQAASPVVRSGLLDHWDEAGWRFLLYSGLYVEEDGEARPVSVVFALDATASRDTAGAPAARVSVVDADTGEPVGVDLAAVRPRDALPVAG</sequence>
<evidence type="ECO:0000256" key="1">
    <source>
        <dbReference type="ARBA" id="ARBA00004141"/>
    </source>
</evidence>
<name>A0ABQ2MCR6_9ACTN</name>
<evidence type="ECO:0000313" key="7">
    <source>
        <dbReference type="EMBL" id="GGO49627.1"/>
    </source>
</evidence>